<dbReference type="Pfam" id="PF07690">
    <property type="entry name" value="MFS_1"/>
    <property type="match status" value="1"/>
</dbReference>
<feature type="transmembrane region" description="Helical" evidence="5">
    <location>
        <begin position="276"/>
        <end position="294"/>
    </location>
</feature>
<feature type="transmembrane region" description="Helical" evidence="5">
    <location>
        <begin position="210"/>
        <end position="235"/>
    </location>
</feature>
<feature type="transmembrane region" description="Helical" evidence="5">
    <location>
        <begin position="140"/>
        <end position="160"/>
    </location>
</feature>
<name>A0A842I4C0_9RHOB</name>
<comment type="caution">
    <text evidence="7">The sequence shown here is derived from an EMBL/GenBank/DDBJ whole genome shotgun (WGS) entry which is preliminary data.</text>
</comment>
<dbReference type="Proteomes" id="UP000555411">
    <property type="component" value="Unassembled WGS sequence"/>
</dbReference>
<protein>
    <submittedName>
        <fullName evidence="7">MFS transporter</fullName>
    </submittedName>
</protein>
<keyword evidence="3 5" id="KW-1133">Transmembrane helix</keyword>
<dbReference type="PROSITE" id="PS50850">
    <property type="entry name" value="MFS"/>
    <property type="match status" value="1"/>
</dbReference>
<comment type="subcellular location">
    <subcellularLocation>
        <location evidence="1">Membrane</location>
        <topology evidence="1">Multi-pass membrane protein</topology>
    </subcellularLocation>
</comment>
<keyword evidence="8" id="KW-1185">Reference proteome</keyword>
<dbReference type="InterPro" id="IPR011701">
    <property type="entry name" value="MFS"/>
</dbReference>
<dbReference type="SUPFAM" id="SSF103473">
    <property type="entry name" value="MFS general substrate transporter"/>
    <property type="match status" value="1"/>
</dbReference>
<feature type="transmembrane region" description="Helical" evidence="5">
    <location>
        <begin position="100"/>
        <end position="119"/>
    </location>
</feature>
<feature type="transmembrane region" description="Helical" evidence="5">
    <location>
        <begin position="45"/>
        <end position="64"/>
    </location>
</feature>
<evidence type="ECO:0000256" key="5">
    <source>
        <dbReference type="SAM" id="Phobius"/>
    </source>
</evidence>
<sequence>MTDDITKARRGRWAVAAMFLANGFTMGAWAPQIPLLLPRHDISEFTLGLLILVLGLGAVGSMLFSGRLIARYGNRAVLRGFALAVVPVLPAVVFAPDIPILALMMAALGALIGCMDVSMNANAVDVERRLGRAIMSSSHGFWSLGGFFGGALGSWIIKHWGAEAQALWAASVAAVLVLGAMPFLLGETAAQKAATAGHPKSGLLPRDPAIWLLGLLALFSMVPEGAVLDWAALYLSEELGADLSRSGLAFAFFSGAMAVMRFAGDGVRNRFGAVQTLRVSALIAAAGMLGGALAPTDVIAIASFTLAGLGVANMVPIMFSAAGNHPGLSPGAGIAAVTMMGYAGILVAPSTIGFVAEHVGFRFTYGTLAILLVIVAALAGRTAAADGARPVPA</sequence>
<reference evidence="7 8" key="1">
    <citation type="journal article" date="2017" name="Int. J. Syst. Evol. Microbiol.">
        <title>Gemmobacter straminiformis sp. nov., isolated from an artificial fountain.</title>
        <authorList>
            <person name="Kang J.Y."/>
            <person name="Kim M.J."/>
            <person name="Chun J."/>
            <person name="Son K.P."/>
            <person name="Jahng K.Y."/>
        </authorList>
    </citation>
    <scope>NUCLEOTIDE SEQUENCE [LARGE SCALE GENOMIC DNA]</scope>
    <source>
        <strain evidence="7 8">CAM-8</strain>
    </source>
</reference>
<organism evidence="7 8">
    <name type="scientific">Paragemmobacter straminiformis</name>
    <dbReference type="NCBI Taxonomy" id="2045119"/>
    <lineage>
        <taxon>Bacteria</taxon>
        <taxon>Pseudomonadati</taxon>
        <taxon>Pseudomonadota</taxon>
        <taxon>Alphaproteobacteria</taxon>
        <taxon>Rhodobacterales</taxon>
        <taxon>Paracoccaceae</taxon>
        <taxon>Paragemmobacter</taxon>
    </lineage>
</organism>
<dbReference type="PANTHER" id="PTHR23514">
    <property type="entry name" value="BYPASS OF STOP CODON PROTEIN 6"/>
    <property type="match status" value="1"/>
</dbReference>
<dbReference type="RefSeq" id="WP_185795872.1">
    <property type="nucleotide sequence ID" value="NZ_JACLQD010000001.1"/>
</dbReference>
<dbReference type="InterPro" id="IPR020846">
    <property type="entry name" value="MFS_dom"/>
</dbReference>
<feature type="transmembrane region" description="Helical" evidence="5">
    <location>
        <begin position="362"/>
        <end position="380"/>
    </location>
</feature>
<evidence type="ECO:0000256" key="3">
    <source>
        <dbReference type="ARBA" id="ARBA00022989"/>
    </source>
</evidence>
<dbReference type="GO" id="GO:0016020">
    <property type="term" value="C:membrane"/>
    <property type="evidence" value="ECO:0007669"/>
    <property type="project" value="UniProtKB-SubCell"/>
</dbReference>
<dbReference type="Gene3D" id="1.20.1250.20">
    <property type="entry name" value="MFS general substrate transporter like domains"/>
    <property type="match status" value="2"/>
</dbReference>
<keyword evidence="2 5" id="KW-0812">Transmembrane</keyword>
<feature type="transmembrane region" description="Helical" evidence="5">
    <location>
        <begin position="334"/>
        <end position="356"/>
    </location>
</feature>
<evidence type="ECO:0000256" key="1">
    <source>
        <dbReference type="ARBA" id="ARBA00004141"/>
    </source>
</evidence>
<gene>
    <name evidence="7" type="ORF">H7F16_01980</name>
</gene>
<proteinExistence type="predicted"/>
<dbReference type="EMBL" id="JACLQD010000001">
    <property type="protein sequence ID" value="MBC2834257.1"/>
    <property type="molecule type" value="Genomic_DNA"/>
</dbReference>
<keyword evidence="4 5" id="KW-0472">Membrane</keyword>
<feature type="transmembrane region" description="Helical" evidence="5">
    <location>
        <begin position="12"/>
        <end position="33"/>
    </location>
</feature>
<evidence type="ECO:0000259" key="6">
    <source>
        <dbReference type="PROSITE" id="PS50850"/>
    </source>
</evidence>
<feature type="domain" description="Major facilitator superfamily (MFS) profile" evidence="6">
    <location>
        <begin position="209"/>
        <end position="393"/>
    </location>
</feature>
<dbReference type="PANTHER" id="PTHR23514:SF13">
    <property type="entry name" value="INNER MEMBRANE PROTEIN YBJJ"/>
    <property type="match status" value="1"/>
</dbReference>
<dbReference type="InterPro" id="IPR051788">
    <property type="entry name" value="MFS_Transporter"/>
</dbReference>
<dbReference type="GO" id="GO:0022857">
    <property type="term" value="F:transmembrane transporter activity"/>
    <property type="evidence" value="ECO:0007669"/>
    <property type="project" value="InterPro"/>
</dbReference>
<evidence type="ECO:0000256" key="2">
    <source>
        <dbReference type="ARBA" id="ARBA00022692"/>
    </source>
</evidence>
<dbReference type="AlphaFoldDB" id="A0A842I4C0"/>
<evidence type="ECO:0000313" key="7">
    <source>
        <dbReference type="EMBL" id="MBC2834257.1"/>
    </source>
</evidence>
<feature type="transmembrane region" description="Helical" evidence="5">
    <location>
        <begin position="166"/>
        <end position="185"/>
    </location>
</feature>
<dbReference type="InterPro" id="IPR036259">
    <property type="entry name" value="MFS_trans_sf"/>
</dbReference>
<accession>A0A842I4C0</accession>
<evidence type="ECO:0000313" key="8">
    <source>
        <dbReference type="Proteomes" id="UP000555411"/>
    </source>
</evidence>
<feature type="transmembrane region" description="Helical" evidence="5">
    <location>
        <begin position="247"/>
        <end position="264"/>
    </location>
</feature>
<feature type="transmembrane region" description="Helical" evidence="5">
    <location>
        <begin position="76"/>
        <end position="94"/>
    </location>
</feature>
<dbReference type="CDD" id="cd17393">
    <property type="entry name" value="MFS_MosC_like"/>
    <property type="match status" value="1"/>
</dbReference>
<evidence type="ECO:0000256" key="4">
    <source>
        <dbReference type="ARBA" id="ARBA00023136"/>
    </source>
</evidence>